<dbReference type="AlphaFoldDB" id="A0AAE1VFM8"/>
<proteinExistence type="predicted"/>
<accession>A0AAE1VFM8</accession>
<evidence type="ECO:0000256" key="1">
    <source>
        <dbReference type="SAM" id="MobiDB-lite"/>
    </source>
</evidence>
<organism evidence="2 3">
    <name type="scientific">Anisodus tanguticus</name>
    <dbReference type="NCBI Taxonomy" id="243964"/>
    <lineage>
        <taxon>Eukaryota</taxon>
        <taxon>Viridiplantae</taxon>
        <taxon>Streptophyta</taxon>
        <taxon>Embryophyta</taxon>
        <taxon>Tracheophyta</taxon>
        <taxon>Spermatophyta</taxon>
        <taxon>Magnoliopsida</taxon>
        <taxon>eudicotyledons</taxon>
        <taxon>Gunneridae</taxon>
        <taxon>Pentapetalae</taxon>
        <taxon>asterids</taxon>
        <taxon>lamiids</taxon>
        <taxon>Solanales</taxon>
        <taxon>Solanaceae</taxon>
        <taxon>Solanoideae</taxon>
        <taxon>Hyoscyameae</taxon>
        <taxon>Anisodus</taxon>
    </lineage>
</organism>
<name>A0AAE1VFM8_9SOLA</name>
<evidence type="ECO:0000313" key="2">
    <source>
        <dbReference type="EMBL" id="KAK4358675.1"/>
    </source>
</evidence>
<feature type="region of interest" description="Disordered" evidence="1">
    <location>
        <begin position="1"/>
        <end position="23"/>
    </location>
</feature>
<dbReference type="EMBL" id="JAVYJV010000011">
    <property type="protein sequence ID" value="KAK4358675.1"/>
    <property type="molecule type" value="Genomic_DNA"/>
</dbReference>
<evidence type="ECO:0000313" key="3">
    <source>
        <dbReference type="Proteomes" id="UP001291623"/>
    </source>
</evidence>
<sequence>MGSTRRTTSPGLRGGGGQGQRHLIPLPCLEGQRTVYTAKWPKMAMEKTTSTTRVQCHQDSLMNPMHCHPPLKDNIPMFGVASCSSSDGSCSQMSFGKEIKLEENIGDYLLQGQIISSDAAEENQNVILDLGNNYNYCGNDHASTWADQSLDDKRGELKIQLEACSVSSNPGGSNLLSSG</sequence>
<dbReference type="Proteomes" id="UP001291623">
    <property type="component" value="Unassembled WGS sequence"/>
</dbReference>
<comment type="caution">
    <text evidence="2">The sequence shown here is derived from an EMBL/GenBank/DDBJ whole genome shotgun (WGS) entry which is preliminary data.</text>
</comment>
<feature type="compositionally biased region" description="Low complexity" evidence="1">
    <location>
        <begin position="1"/>
        <end position="11"/>
    </location>
</feature>
<gene>
    <name evidence="2" type="ORF">RND71_020904</name>
</gene>
<keyword evidence="3" id="KW-1185">Reference proteome</keyword>
<reference evidence="2" key="1">
    <citation type="submission" date="2023-12" db="EMBL/GenBank/DDBJ databases">
        <title>Genome assembly of Anisodus tanguticus.</title>
        <authorList>
            <person name="Wang Y.-J."/>
        </authorList>
    </citation>
    <scope>NUCLEOTIDE SEQUENCE</scope>
    <source>
        <strain evidence="2">KB-2021</strain>
        <tissue evidence="2">Leaf</tissue>
    </source>
</reference>
<protein>
    <submittedName>
        <fullName evidence="2">Uncharacterized protein</fullName>
    </submittedName>
</protein>